<keyword evidence="1" id="KW-0175">Coiled coil</keyword>
<comment type="caution">
    <text evidence="2">The sequence shown here is derived from an EMBL/GenBank/DDBJ whole genome shotgun (WGS) entry which is preliminary data.</text>
</comment>
<evidence type="ECO:0000313" key="3">
    <source>
        <dbReference type="Proteomes" id="UP001152877"/>
    </source>
</evidence>
<dbReference type="EMBL" id="JANFMI010000003">
    <property type="protein sequence ID" value="MDG4515622.1"/>
    <property type="molecule type" value="Genomic_DNA"/>
</dbReference>
<organism evidence="2 3">
    <name type="scientific">Streptococcus suis</name>
    <dbReference type="NCBI Taxonomy" id="1307"/>
    <lineage>
        <taxon>Bacteria</taxon>
        <taxon>Bacillati</taxon>
        <taxon>Bacillota</taxon>
        <taxon>Bacilli</taxon>
        <taxon>Lactobacillales</taxon>
        <taxon>Streptococcaceae</taxon>
        <taxon>Streptococcus</taxon>
    </lineage>
</organism>
<dbReference type="RefSeq" id="WP_277943694.1">
    <property type="nucleotide sequence ID" value="NZ_JANFMI010000003.1"/>
</dbReference>
<feature type="coiled-coil region" evidence="1">
    <location>
        <begin position="116"/>
        <end position="150"/>
    </location>
</feature>
<sequence>MKSYKQNRGEKMYFQKTEYLLNKIKLYKDVNYFEQDFYSQLQLIRELQSKPGLDYQNYLELENLHTEIHKKFILDQKFRGSQANTLSDEVYKMLFEQYNIENAKSNEKQKELRTLIYQKQKELNTLQESIEKLEDNLKHLAIQQSNVLSNVVKGLEIKDFNRLEKQGIILE</sequence>
<dbReference type="Proteomes" id="UP001152877">
    <property type="component" value="Unassembled WGS sequence"/>
</dbReference>
<evidence type="ECO:0000313" key="2">
    <source>
        <dbReference type="EMBL" id="MDG4515622.1"/>
    </source>
</evidence>
<protein>
    <submittedName>
        <fullName evidence="2">Uncharacterized protein</fullName>
    </submittedName>
</protein>
<evidence type="ECO:0000256" key="1">
    <source>
        <dbReference type="SAM" id="Coils"/>
    </source>
</evidence>
<name>A0A9X4MVF7_STRSU</name>
<reference evidence="2" key="1">
    <citation type="submission" date="2022-07" db="EMBL/GenBank/DDBJ databases">
        <title>Whole Genome Sequencing of Streptococcus suis.</title>
        <authorList>
            <person name="Dai X."/>
            <person name="Huang J."/>
            <person name="Wang L."/>
        </authorList>
    </citation>
    <scope>NUCLEOTIDE SEQUENCE</scope>
    <source>
        <strain evidence="2">HDJ11</strain>
    </source>
</reference>
<dbReference type="AlphaFoldDB" id="A0A9X4MVF7"/>
<gene>
    <name evidence="2" type="ORF">NOL11_01340</name>
</gene>
<accession>A0A9X4MVF7</accession>
<proteinExistence type="predicted"/>